<reference evidence="11 12" key="1">
    <citation type="submission" date="2017-10" db="EMBL/GenBank/DDBJ databases">
        <title>Two draft genome sequences of Pusillimonas sp. strains isolated from a nitrate- and radionuclide-contaminated groundwater in Russia.</title>
        <authorList>
            <person name="Grouzdev D.S."/>
            <person name="Tourova T.P."/>
            <person name="Goeva M.A."/>
            <person name="Babich T.L."/>
            <person name="Sokolova D.S."/>
            <person name="Abdullin R."/>
            <person name="Poltaraus A.B."/>
            <person name="Toshchakov S.V."/>
            <person name="Nazina T.N."/>
        </authorList>
    </citation>
    <scope>NUCLEOTIDE SEQUENCE [LARGE SCALE GENOMIC DNA]</scope>
    <source>
        <strain evidence="11 12">JR1/69-2-13</strain>
    </source>
</reference>
<organism evidence="11 12">
    <name type="scientific">Pollutimonas nitritireducens</name>
    <dbReference type="NCBI Taxonomy" id="2045209"/>
    <lineage>
        <taxon>Bacteria</taxon>
        <taxon>Pseudomonadati</taxon>
        <taxon>Pseudomonadota</taxon>
        <taxon>Betaproteobacteria</taxon>
        <taxon>Burkholderiales</taxon>
        <taxon>Alcaligenaceae</taxon>
        <taxon>Pollutimonas</taxon>
    </lineage>
</organism>
<dbReference type="InterPro" id="IPR012675">
    <property type="entry name" value="Beta-grasp_dom_sf"/>
</dbReference>
<evidence type="ECO:0000256" key="2">
    <source>
        <dbReference type="ARBA" id="ARBA00022630"/>
    </source>
</evidence>
<name>A0A2N4ULG3_9BURK</name>
<dbReference type="RefSeq" id="WP_102068338.1">
    <property type="nucleotide sequence ID" value="NZ_PDNV01000001.1"/>
</dbReference>
<dbReference type="InterPro" id="IPR039261">
    <property type="entry name" value="FNR_nucleotide-bd"/>
</dbReference>
<keyword evidence="6" id="KW-0560">Oxidoreductase</keyword>
<dbReference type="CDD" id="cd06185">
    <property type="entry name" value="PDR_like"/>
    <property type="match status" value="1"/>
</dbReference>
<dbReference type="Gene3D" id="3.40.50.80">
    <property type="entry name" value="Nucleotide-binding domain of ferredoxin-NADP reductase (FNR) module"/>
    <property type="match status" value="1"/>
</dbReference>
<dbReference type="Proteomes" id="UP000234328">
    <property type="component" value="Unassembled WGS sequence"/>
</dbReference>
<dbReference type="InterPro" id="IPR017938">
    <property type="entry name" value="Riboflavin_synthase-like_b-brl"/>
</dbReference>
<evidence type="ECO:0000313" key="11">
    <source>
        <dbReference type="EMBL" id="PLC55866.1"/>
    </source>
</evidence>
<keyword evidence="12" id="KW-1185">Reference proteome</keyword>
<keyword evidence="5" id="KW-0479">Metal-binding</keyword>
<dbReference type="PROSITE" id="PS51384">
    <property type="entry name" value="FAD_FR"/>
    <property type="match status" value="1"/>
</dbReference>
<dbReference type="AlphaFoldDB" id="A0A2N4ULG3"/>
<keyword evidence="8" id="KW-0411">Iron-sulfur</keyword>
<dbReference type="EMBL" id="PDNV01000001">
    <property type="protein sequence ID" value="PLC55866.1"/>
    <property type="molecule type" value="Genomic_DNA"/>
</dbReference>
<dbReference type="Gene3D" id="2.40.30.10">
    <property type="entry name" value="Translation factors"/>
    <property type="match status" value="1"/>
</dbReference>
<evidence type="ECO:0000256" key="7">
    <source>
        <dbReference type="ARBA" id="ARBA00023004"/>
    </source>
</evidence>
<keyword evidence="4" id="KW-0001">2Fe-2S</keyword>
<feature type="domain" description="2Fe-2S ferredoxin-type" evidence="9">
    <location>
        <begin position="238"/>
        <end position="325"/>
    </location>
</feature>
<dbReference type="Pfam" id="PF00970">
    <property type="entry name" value="FAD_binding_6"/>
    <property type="match status" value="1"/>
</dbReference>
<dbReference type="OrthoDB" id="544091at2"/>
<accession>A0A2N4ULG3</accession>
<sequence length="325" mass="36264">MAHLNLTVVEIHVETPIIRSLFLEAAGKQALPRFTAGAHLKVSIPGQKVPRCYSLVCLDTDNSAFDFPRRYRISVRLEEPGTGGSRHMHSLQIGDTLEVEGPQNDFPLHDLASDEPRTVLIAGGIGITPIISMTTALKQAQHPFQLHYYGRRRDQMAFLEELTAQHGDALRVHADDDETTQLALSDLLQQVGPNQHLYVCGPKGLIDAVIHQSRDRQWPQSHVHFELFNNAAALPGDKAFDLELRQSGRMLHIPADKTILEVLEEAGCDPMYDCRRGECGVCQATVLEGTPDHRDYYLSDPERKAGQVMQICVSRSHSDRLVLDL</sequence>
<evidence type="ECO:0000256" key="3">
    <source>
        <dbReference type="ARBA" id="ARBA00022643"/>
    </source>
</evidence>
<dbReference type="GO" id="GO:0016491">
    <property type="term" value="F:oxidoreductase activity"/>
    <property type="evidence" value="ECO:0007669"/>
    <property type="project" value="UniProtKB-KW"/>
</dbReference>
<dbReference type="InterPro" id="IPR036010">
    <property type="entry name" value="2Fe-2S_ferredoxin-like_sf"/>
</dbReference>
<dbReference type="GO" id="GO:0046872">
    <property type="term" value="F:metal ion binding"/>
    <property type="evidence" value="ECO:0007669"/>
    <property type="project" value="UniProtKB-KW"/>
</dbReference>
<dbReference type="InterPro" id="IPR001041">
    <property type="entry name" value="2Fe-2S_ferredoxin-type"/>
</dbReference>
<dbReference type="InterPro" id="IPR054582">
    <property type="entry name" value="DmmA-like_N"/>
</dbReference>
<dbReference type="InterPro" id="IPR008333">
    <property type="entry name" value="Cbr1-like_FAD-bd_dom"/>
</dbReference>
<dbReference type="PRINTS" id="PR00409">
    <property type="entry name" value="PHDIOXRDTASE"/>
</dbReference>
<dbReference type="Pfam" id="PF22290">
    <property type="entry name" value="DmmA-like_N"/>
    <property type="match status" value="1"/>
</dbReference>
<dbReference type="PROSITE" id="PS51085">
    <property type="entry name" value="2FE2S_FER_2"/>
    <property type="match status" value="1"/>
</dbReference>
<feature type="domain" description="FAD-binding FR-type" evidence="10">
    <location>
        <begin position="1"/>
        <end position="109"/>
    </location>
</feature>
<evidence type="ECO:0000313" key="12">
    <source>
        <dbReference type="Proteomes" id="UP000234328"/>
    </source>
</evidence>
<comment type="caution">
    <text evidence="11">The sequence shown here is derived from an EMBL/GenBank/DDBJ whole genome shotgun (WGS) entry which is preliminary data.</text>
</comment>
<dbReference type="Pfam" id="PF00111">
    <property type="entry name" value="Fer2"/>
    <property type="match status" value="1"/>
</dbReference>
<evidence type="ECO:0000259" key="10">
    <source>
        <dbReference type="PROSITE" id="PS51384"/>
    </source>
</evidence>
<evidence type="ECO:0000259" key="9">
    <source>
        <dbReference type="PROSITE" id="PS51085"/>
    </source>
</evidence>
<dbReference type="SUPFAM" id="SSF52343">
    <property type="entry name" value="Ferredoxin reductase-like, C-terminal NADP-linked domain"/>
    <property type="match status" value="1"/>
</dbReference>
<evidence type="ECO:0000256" key="8">
    <source>
        <dbReference type="ARBA" id="ARBA00023014"/>
    </source>
</evidence>
<evidence type="ECO:0000256" key="1">
    <source>
        <dbReference type="ARBA" id="ARBA00001917"/>
    </source>
</evidence>
<dbReference type="PANTHER" id="PTHR47354:SF2">
    <property type="entry name" value="BLR2392 PROTEIN"/>
    <property type="match status" value="1"/>
</dbReference>
<keyword evidence="3" id="KW-0288">FMN</keyword>
<evidence type="ECO:0000256" key="4">
    <source>
        <dbReference type="ARBA" id="ARBA00022714"/>
    </source>
</evidence>
<dbReference type="GO" id="GO:0051537">
    <property type="term" value="F:2 iron, 2 sulfur cluster binding"/>
    <property type="evidence" value="ECO:0007669"/>
    <property type="project" value="UniProtKB-KW"/>
</dbReference>
<dbReference type="InterPro" id="IPR050415">
    <property type="entry name" value="MRET"/>
</dbReference>
<comment type="cofactor">
    <cofactor evidence="1">
        <name>FMN</name>
        <dbReference type="ChEBI" id="CHEBI:58210"/>
    </cofactor>
</comment>
<dbReference type="SUPFAM" id="SSF54292">
    <property type="entry name" value="2Fe-2S ferredoxin-like"/>
    <property type="match status" value="1"/>
</dbReference>
<protein>
    <submittedName>
        <fullName evidence="11">Oxidoreductase</fullName>
    </submittedName>
</protein>
<dbReference type="InterPro" id="IPR006058">
    <property type="entry name" value="2Fe2S_fd_BS"/>
</dbReference>
<evidence type="ECO:0000256" key="6">
    <source>
        <dbReference type="ARBA" id="ARBA00023002"/>
    </source>
</evidence>
<dbReference type="PANTHER" id="PTHR47354">
    <property type="entry name" value="NADH OXIDOREDUCTASE HCR"/>
    <property type="match status" value="1"/>
</dbReference>
<dbReference type="Gene3D" id="3.10.20.30">
    <property type="match status" value="1"/>
</dbReference>
<dbReference type="InterPro" id="IPR017927">
    <property type="entry name" value="FAD-bd_FR_type"/>
</dbReference>
<dbReference type="PROSITE" id="PS00197">
    <property type="entry name" value="2FE2S_FER_1"/>
    <property type="match status" value="1"/>
</dbReference>
<dbReference type="CDD" id="cd00207">
    <property type="entry name" value="fer2"/>
    <property type="match status" value="1"/>
</dbReference>
<keyword evidence="2" id="KW-0285">Flavoprotein</keyword>
<keyword evidence="7" id="KW-0408">Iron</keyword>
<evidence type="ECO:0000256" key="5">
    <source>
        <dbReference type="ARBA" id="ARBA00022723"/>
    </source>
</evidence>
<proteinExistence type="predicted"/>
<dbReference type="SUPFAM" id="SSF63380">
    <property type="entry name" value="Riboflavin synthase domain-like"/>
    <property type="match status" value="1"/>
</dbReference>
<gene>
    <name evidence="11" type="ORF">CR155_02120</name>
</gene>